<protein>
    <submittedName>
        <fullName evidence="1">HRD1</fullName>
    </submittedName>
</protein>
<dbReference type="SMART" id="SM00184">
    <property type="entry name" value="RING"/>
    <property type="match status" value="1"/>
</dbReference>
<dbReference type="AlphaFoldDB" id="A0A6S6VU24"/>
<sequence length="342" mass="38725">MTQPTTDTTPALYQNVIDAILTITEPTEAPHDDPACYICSREYGSAGSSLVINLDLLSQLPGAVKKNFVEHTVEPVRTSCGHTFCLFCLGVWFNNEQTCTCPICRHTLRLPANFNSRNIGDETPVAGFEGLSANIQTPEDAEFHRIVQWVTQTRPLLTTTDEMPFIWITNALIFDLPMLMVSVARRFHLQSLRLPDRLPEDPRYTRRHDAILFYVSCRYEIDPDYFVRDDAPLAKHEHVLELYGVLCRHIENLKAVYCDVSGLCGNWEGPARAVMYKVANEDMPEADGGVGRARWMAYVWCVIKAVFVWQAYCYRVQVVSGLTPRDVSPYRAIPIVEMSDGI</sequence>
<dbReference type="Pfam" id="PF00097">
    <property type="entry name" value="zf-C3HC4"/>
    <property type="match status" value="1"/>
</dbReference>
<dbReference type="EMBL" id="HG992979">
    <property type="protein sequence ID" value="CAE7022685.1"/>
    <property type="molecule type" value="Genomic_DNA"/>
</dbReference>
<dbReference type="InterPro" id="IPR013083">
    <property type="entry name" value="Znf_RING/FYVE/PHD"/>
</dbReference>
<dbReference type="GO" id="GO:0046872">
    <property type="term" value="F:metal ion binding"/>
    <property type="evidence" value="ECO:0007669"/>
    <property type="project" value="InterPro"/>
</dbReference>
<evidence type="ECO:0000313" key="1">
    <source>
        <dbReference type="EMBL" id="CAE7022685.1"/>
    </source>
</evidence>
<name>A0A6S6VU24_9PLEO</name>
<dbReference type="PROSITE" id="PS50089">
    <property type="entry name" value="ZF_RING_2"/>
    <property type="match status" value="1"/>
</dbReference>
<gene>
    <name evidence="1" type="ORF">PTTW11_03469</name>
</gene>
<accession>A0A6S6VU24</accession>
<dbReference type="SUPFAM" id="SSF57850">
    <property type="entry name" value="RING/U-box"/>
    <property type="match status" value="1"/>
</dbReference>
<dbReference type="Gene3D" id="3.30.40.10">
    <property type="entry name" value="Zinc/RING finger domain, C3HC4 (zinc finger)"/>
    <property type="match status" value="1"/>
</dbReference>
<proteinExistence type="predicted"/>
<dbReference type="Proteomes" id="UP000472372">
    <property type="component" value="Chromosome 3"/>
</dbReference>
<dbReference type="InterPro" id="IPR001841">
    <property type="entry name" value="Znf_RING"/>
</dbReference>
<dbReference type="InterPro" id="IPR017907">
    <property type="entry name" value="Znf_RING_CS"/>
</dbReference>
<dbReference type="PROSITE" id="PS00518">
    <property type="entry name" value="ZF_RING_1"/>
    <property type="match status" value="1"/>
</dbReference>
<dbReference type="InterPro" id="IPR018957">
    <property type="entry name" value="Znf_C3HC4_RING-type"/>
</dbReference>
<reference evidence="1" key="1">
    <citation type="submission" date="2021-02" db="EMBL/GenBank/DDBJ databases">
        <authorList>
            <person name="Syme A R."/>
            <person name="Syme A R."/>
            <person name="Moolhuijzen P."/>
        </authorList>
    </citation>
    <scope>NUCLEOTIDE SEQUENCE</scope>
    <source>
        <strain evidence="1">W1-1</strain>
    </source>
</reference>
<evidence type="ECO:0000313" key="2">
    <source>
        <dbReference type="Proteomes" id="UP000472372"/>
    </source>
</evidence>
<organism evidence="1 2">
    <name type="scientific">Pyrenophora teres f. teres</name>
    <dbReference type="NCBI Taxonomy" id="97479"/>
    <lineage>
        <taxon>Eukaryota</taxon>
        <taxon>Fungi</taxon>
        <taxon>Dikarya</taxon>
        <taxon>Ascomycota</taxon>
        <taxon>Pezizomycotina</taxon>
        <taxon>Dothideomycetes</taxon>
        <taxon>Pleosporomycetidae</taxon>
        <taxon>Pleosporales</taxon>
        <taxon>Pleosporineae</taxon>
        <taxon>Pleosporaceae</taxon>
        <taxon>Pyrenophora</taxon>
    </lineage>
</organism>